<comment type="similarity">
    <text evidence="1">Belongs to the sigma-70 factor family. ECF subfamily.</text>
</comment>
<dbReference type="Pfam" id="PF04542">
    <property type="entry name" value="Sigma70_r2"/>
    <property type="match status" value="1"/>
</dbReference>
<dbReference type="PANTHER" id="PTHR43133:SF46">
    <property type="entry name" value="RNA POLYMERASE SIGMA-70 FACTOR ECF SUBFAMILY"/>
    <property type="match status" value="1"/>
</dbReference>
<dbReference type="InterPro" id="IPR036388">
    <property type="entry name" value="WH-like_DNA-bd_sf"/>
</dbReference>
<dbReference type="InterPro" id="IPR014284">
    <property type="entry name" value="RNA_pol_sigma-70_dom"/>
</dbReference>
<dbReference type="InterPro" id="IPR013325">
    <property type="entry name" value="RNA_pol_sigma_r2"/>
</dbReference>
<evidence type="ECO:0000259" key="6">
    <source>
        <dbReference type="Pfam" id="PF08281"/>
    </source>
</evidence>
<dbReference type="Gene3D" id="1.10.1740.10">
    <property type="match status" value="1"/>
</dbReference>
<feature type="domain" description="RNA polymerase sigma-70 region 2" evidence="5">
    <location>
        <begin position="27"/>
        <end position="91"/>
    </location>
</feature>
<evidence type="ECO:0000256" key="1">
    <source>
        <dbReference type="ARBA" id="ARBA00010641"/>
    </source>
</evidence>
<feature type="domain" description="RNA polymerase sigma factor 70 region 4 type 2" evidence="6">
    <location>
        <begin position="125"/>
        <end position="172"/>
    </location>
</feature>
<protein>
    <submittedName>
        <fullName evidence="7">RNA polymerase sigma-70 factor</fullName>
    </submittedName>
</protein>
<keyword evidence="3" id="KW-0731">Sigma factor</keyword>
<organism evidence="7 8">
    <name type="scientific">Mucilaginibacter boryungensis</name>
    <dbReference type="NCBI Taxonomy" id="768480"/>
    <lineage>
        <taxon>Bacteria</taxon>
        <taxon>Pseudomonadati</taxon>
        <taxon>Bacteroidota</taxon>
        <taxon>Sphingobacteriia</taxon>
        <taxon>Sphingobacteriales</taxon>
        <taxon>Sphingobacteriaceae</taxon>
        <taxon>Mucilaginibacter</taxon>
    </lineage>
</organism>
<evidence type="ECO:0000256" key="4">
    <source>
        <dbReference type="ARBA" id="ARBA00023163"/>
    </source>
</evidence>
<keyword evidence="2" id="KW-0805">Transcription regulation</keyword>
<sequence>MKIRHIVDEKVLLSQLKDGKEKAFEQLYHLYSFRLYGFLLRLIKDEEVSRDLLQDVFIKIWDKRELIDPERSFRSYLFRIAENNVVDFFRKVACDKKLQVKLTVAATELYSHIEEAIYSREHLKILNQVVNELPPQCRLVFTLCKLEGKSYKEVSQTLGISVSTISNHLQKATQFIRQNSILSDSITILVIACFLK</sequence>
<reference evidence="7 8" key="1">
    <citation type="submission" date="2020-10" db="EMBL/GenBank/DDBJ databases">
        <title>Mucilaginibacter mali sp. nov., isolated from rhizosphere soil of apple orchard.</title>
        <authorList>
            <person name="Lee J.-S."/>
            <person name="Kim H.S."/>
            <person name="Kim J.-S."/>
        </authorList>
    </citation>
    <scope>NUCLEOTIDE SEQUENCE [LARGE SCALE GENOMIC DNA]</scope>
    <source>
        <strain evidence="7 8">KCTC 23157</strain>
    </source>
</reference>
<evidence type="ECO:0000256" key="3">
    <source>
        <dbReference type="ARBA" id="ARBA00023082"/>
    </source>
</evidence>
<proteinExistence type="inferred from homology"/>
<evidence type="ECO:0000313" key="7">
    <source>
        <dbReference type="EMBL" id="MBE9665397.1"/>
    </source>
</evidence>
<dbReference type="PANTHER" id="PTHR43133">
    <property type="entry name" value="RNA POLYMERASE ECF-TYPE SIGMA FACTO"/>
    <property type="match status" value="1"/>
</dbReference>
<dbReference type="SUPFAM" id="SSF88946">
    <property type="entry name" value="Sigma2 domain of RNA polymerase sigma factors"/>
    <property type="match status" value="1"/>
</dbReference>
<dbReference type="InterPro" id="IPR013249">
    <property type="entry name" value="RNA_pol_sigma70_r4_t2"/>
</dbReference>
<dbReference type="NCBIfam" id="TIGR02985">
    <property type="entry name" value="Sig70_bacteroi1"/>
    <property type="match status" value="1"/>
</dbReference>
<dbReference type="EMBL" id="JADFFM010000001">
    <property type="protein sequence ID" value="MBE9665397.1"/>
    <property type="molecule type" value="Genomic_DNA"/>
</dbReference>
<evidence type="ECO:0000259" key="5">
    <source>
        <dbReference type="Pfam" id="PF04542"/>
    </source>
</evidence>
<name>A0ABR9XDC7_9SPHI</name>
<accession>A0ABR9XDC7</accession>
<keyword evidence="4" id="KW-0804">Transcription</keyword>
<comment type="caution">
    <text evidence="7">The sequence shown here is derived from an EMBL/GenBank/DDBJ whole genome shotgun (WGS) entry which is preliminary data.</text>
</comment>
<dbReference type="NCBIfam" id="TIGR02937">
    <property type="entry name" value="sigma70-ECF"/>
    <property type="match status" value="1"/>
</dbReference>
<dbReference type="InterPro" id="IPR014327">
    <property type="entry name" value="RNA_pol_sigma70_bacteroid"/>
</dbReference>
<dbReference type="InterPro" id="IPR039425">
    <property type="entry name" value="RNA_pol_sigma-70-like"/>
</dbReference>
<gene>
    <name evidence="7" type="ORF">IRJ18_03420</name>
</gene>
<keyword evidence="8" id="KW-1185">Reference proteome</keyword>
<dbReference type="Gene3D" id="1.10.10.10">
    <property type="entry name" value="Winged helix-like DNA-binding domain superfamily/Winged helix DNA-binding domain"/>
    <property type="match status" value="1"/>
</dbReference>
<dbReference type="InterPro" id="IPR013324">
    <property type="entry name" value="RNA_pol_sigma_r3/r4-like"/>
</dbReference>
<evidence type="ECO:0000313" key="8">
    <source>
        <dbReference type="Proteomes" id="UP000632774"/>
    </source>
</evidence>
<dbReference type="SUPFAM" id="SSF88659">
    <property type="entry name" value="Sigma3 and sigma4 domains of RNA polymerase sigma factors"/>
    <property type="match status" value="1"/>
</dbReference>
<dbReference type="InterPro" id="IPR007627">
    <property type="entry name" value="RNA_pol_sigma70_r2"/>
</dbReference>
<dbReference type="RefSeq" id="WP_194104794.1">
    <property type="nucleotide sequence ID" value="NZ_JADFFM010000001.1"/>
</dbReference>
<evidence type="ECO:0000256" key="2">
    <source>
        <dbReference type="ARBA" id="ARBA00023015"/>
    </source>
</evidence>
<dbReference type="Proteomes" id="UP000632774">
    <property type="component" value="Unassembled WGS sequence"/>
</dbReference>
<dbReference type="Pfam" id="PF08281">
    <property type="entry name" value="Sigma70_r4_2"/>
    <property type="match status" value="1"/>
</dbReference>